<keyword evidence="3 8" id="KW-0813">Transport</keyword>
<dbReference type="AlphaFoldDB" id="A0A9D9IPC4"/>
<dbReference type="InterPro" id="IPR047817">
    <property type="entry name" value="ABC2_TM_bact-type"/>
</dbReference>
<feature type="domain" description="ABC transmembrane type-2" evidence="9">
    <location>
        <begin position="134"/>
        <end position="362"/>
    </location>
</feature>
<dbReference type="InterPro" id="IPR000412">
    <property type="entry name" value="ABC_2_transport"/>
</dbReference>
<comment type="similarity">
    <text evidence="2 8">Belongs to the ABC-2 integral membrane protein family.</text>
</comment>
<comment type="caution">
    <text evidence="10">The sequence shown here is derived from an EMBL/GenBank/DDBJ whole genome shotgun (WGS) entry which is preliminary data.</text>
</comment>
<reference evidence="10" key="1">
    <citation type="submission" date="2020-10" db="EMBL/GenBank/DDBJ databases">
        <authorList>
            <person name="Gilroy R."/>
        </authorList>
    </citation>
    <scope>NUCLEOTIDE SEQUENCE</scope>
    <source>
        <strain evidence="10">6919</strain>
    </source>
</reference>
<dbReference type="GO" id="GO:0140359">
    <property type="term" value="F:ABC-type transporter activity"/>
    <property type="evidence" value="ECO:0007669"/>
    <property type="project" value="InterPro"/>
</dbReference>
<feature type="transmembrane region" description="Helical" evidence="8">
    <location>
        <begin position="21"/>
        <end position="40"/>
    </location>
</feature>
<dbReference type="Pfam" id="PF12698">
    <property type="entry name" value="ABC2_membrane_3"/>
    <property type="match status" value="1"/>
</dbReference>
<sequence length="364" mass="40342">MKRFLIFVKKETLQILRDYRTMLIAIMMPAVQIILFGFALSTEVNNVDVAIYAPQRGNTARDIADRVSANPYMNFKGYIESTDEIDKKMRNGNIDIAIAIDNGIDKVEAGTSPQKTVIQIFADASNPVAANTASGYVMSIINEEINIQEMPIKTETRMLYNPQLQSSYIFVPGILGFIILIICAMITSISIVREKETGTIEMLLVSPVRPIVIIGAKLVPYFVLSCVNLATILILAKYLLGVPMHGSVLLICAISLLYIVMSLAFGILVSTISKNQIMAILICAVVMIIPVIMLSGLIFPIENIPMALQYLSCIVPARWYIEAMRKLMIEGQPFAAIIWQTVILAAMTVAFLILAIRNLNKTMR</sequence>
<name>A0A9D9IPC4_9BACT</name>
<evidence type="ECO:0000256" key="8">
    <source>
        <dbReference type="RuleBase" id="RU361157"/>
    </source>
</evidence>
<keyword evidence="6 8" id="KW-1133">Transmembrane helix</keyword>
<dbReference type="GO" id="GO:0043190">
    <property type="term" value="C:ATP-binding cassette (ABC) transporter complex"/>
    <property type="evidence" value="ECO:0007669"/>
    <property type="project" value="InterPro"/>
</dbReference>
<keyword evidence="5 8" id="KW-0812">Transmembrane</keyword>
<evidence type="ECO:0000256" key="7">
    <source>
        <dbReference type="ARBA" id="ARBA00023136"/>
    </source>
</evidence>
<evidence type="ECO:0000313" key="11">
    <source>
        <dbReference type="Proteomes" id="UP000823598"/>
    </source>
</evidence>
<evidence type="ECO:0000256" key="5">
    <source>
        <dbReference type="ARBA" id="ARBA00022692"/>
    </source>
</evidence>
<dbReference type="InterPro" id="IPR051449">
    <property type="entry name" value="ABC-2_transporter_component"/>
</dbReference>
<dbReference type="EMBL" id="JADIMC010000045">
    <property type="protein sequence ID" value="MBO8476112.1"/>
    <property type="molecule type" value="Genomic_DNA"/>
</dbReference>
<gene>
    <name evidence="10" type="ORF">IAB88_03875</name>
</gene>
<dbReference type="Gene3D" id="3.40.1710.10">
    <property type="entry name" value="abc type-2 transporter like domain"/>
    <property type="match status" value="1"/>
</dbReference>
<comment type="subcellular location">
    <subcellularLocation>
        <location evidence="1 8">Cell membrane</location>
        <topology evidence="1 8">Multi-pass membrane protein</topology>
    </subcellularLocation>
</comment>
<feature type="transmembrane region" description="Helical" evidence="8">
    <location>
        <begin position="277"/>
        <end position="301"/>
    </location>
</feature>
<evidence type="ECO:0000256" key="2">
    <source>
        <dbReference type="ARBA" id="ARBA00007783"/>
    </source>
</evidence>
<evidence type="ECO:0000313" key="10">
    <source>
        <dbReference type="EMBL" id="MBO8476112.1"/>
    </source>
</evidence>
<keyword evidence="4 8" id="KW-1003">Cell membrane</keyword>
<protein>
    <recommendedName>
        <fullName evidence="8">Transport permease protein</fullName>
    </recommendedName>
</protein>
<feature type="transmembrane region" description="Helical" evidence="8">
    <location>
        <begin position="212"/>
        <end position="236"/>
    </location>
</feature>
<feature type="transmembrane region" description="Helical" evidence="8">
    <location>
        <begin position="334"/>
        <end position="356"/>
    </location>
</feature>
<evidence type="ECO:0000259" key="9">
    <source>
        <dbReference type="PROSITE" id="PS51012"/>
    </source>
</evidence>
<evidence type="ECO:0000256" key="6">
    <source>
        <dbReference type="ARBA" id="ARBA00022989"/>
    </source>
</evidence>
<reference evidence="10" key="2">
    <citation type="journal article" date="2021" name="PeerJ">
        <title>Extensive microbial diversity within the chicken gut microbiome revealed by metagenomics and culture.</title>
        <authorList>
            <person name="Gilroy R."/>
            <person name="Ravi A."/>
            <person name="Getino M."/>
            <person name="Pursley I."/>
            <person name="Horton D.L."/>
            <person name="Alikhan N.F."/>
            <person name="Baker D."/>
            <person name="Gharbi K."/>
            <person name="Hall N."/>
            <person name="Watson M."/>
            <person name="Adriaenssens E.M."/>
            <person name="Foster-Nyarko E."/>
            <person name="Jarju S."/>
            <person name="Secka A."/>
            <person name="Antonio M."/>
            <person name="Oren A."/>
            <person name="Chaudhuri R.R."/>
            <person name="La Ragione R."/>
            <person name="Hildebrand F."/>
            <person name="Pallen M.J."/>
        </authorList>
    </citation>
    <scope>NUCLEOTIDE SEQUENCE</scope>
    <source>
        <strain evidence="10">6919</strain>
    </source>
</reference>
<dbReference type="Proteomes" id="UP000823598">
    <property type="component" value="Unassembled WGS sequence"/>
</dbReference>
<organism evidence="10 11">
    <name type="scientific">Candidatus Limisoma faecipullorum</name>
    <dbReference type="NCBI Taxonomy" id="2840854"/>
    <lineage>
        <taxon>Bacteria</taxon>
        <taxon>Pseudomonadati</taxon>
        <taxon>Bacteroidota</taxon>
        <taxon>Bacteroidia</taxon>
        <taxon>Bacteroidales</taxon>
        <taxon>Candidatus Limisoma</taxon>
    </lineage>
</organism>
<feature type="transmembrane region" description="Helical" evidence="8">
    <location>
        <begin position="168"/>
        <end position="192"/>
    </location>
</feature>
<dbReference type="PANTHER" id="PTHR30294:SF29">
    <property type="entry name" value="MULTIDRUG ABC TRANSPORTER PERMEASE YBHS-RELATED"/>
    <property type="match status" value="1"/>
</dbReference>
<dbReference type="PANTHER" id="PTHR30294">
    <property type="entry name" value="MEMBRANE COMPONENT OF ABC TRANSPORTER YHHJ-RELATED"/>
    <property type="match status" value="1"/>
</dbReference>
<evidence type="ECO:0000256" key="3">
    <source>
        <dbReference type="ARBA" id="ARBA00022448"/>
    </source>
</evidence>
<evidence type="ECO:0000256" key="1">
    <source>
        <dbReference type="ARBA" id="ARBA00004651"/>
    </source>
</evidence>
<proteinExistence type="inferred from homology"/>
<dbReference type="PROSITE" id="PS51012">
    <property type="entry name" value="ABC_TM2"/>
    <property type="match status" value="1"/>
</dbReference>
<evidence type="ECO:0000256" key="4">
    <source>
        <dbReference type="ARBA" id="ARBA00022475"/>
    </source>
</evidence>
<accession>A0A9D9IPC4</accession>
<dbReference type="InterPro" id="IPR013525">
    <property type="entry name" value="ABC2_TM"/>
</dbReference>
<keyword evidence="7 8" id="KW-0472">Membrane</keyword>
<dbReference type="PRINTS" id="PR00164">
    <property type="entry name" value="ABC2TRNSPORT"/>
</dbReference>
<feature type="transmembrane region" description="Helical" evidence="8">
    <location>
        <begin position="248"/>
        <end position="270"/>
    </location>
</feature>